<evidence type="ECO:0000313" key="3">
    <source>
        <dbReference type="Proteomes" id="UP000190460"/>
    </source>
</evidence>
<dbReference type="EMBL" id="FUYB01000004">
    <property type="protein sequence ID" value="SKA74051.1"/>
    <property type="molecule type" value="Genomic_DNA"/>
</dbReference>
<dbReference type="GO" id="GO:0006935">
    <property type="term" value="P:chemotaxis"/>
    <property type="evidence" value="ECO:0007669"/>
    <property type="project" value="InterPro"/>
</dbReference>
<protein>
    <submittedName>
        <fullName evidence="2">CheW-like domain-containing protein</fullName>
    </submittedName>
</protein>
<gene>
    <name evidence="2" type="ORF">SAMN02745130_01330</name>
</gene>
<reference evidence="2 3" key="1">
    <citation type="submission" date="2017-02" db="EMBL/GenBank/DDBJ databases">
        <authorList>
            <person name="Peterson S.W."/>
        </authorList>
    </citation>
    <scope>NUCLEOTIDE SEQUENCE [LARGE SCALE GENOMIC DNA]</scope>
    <source>
        <strain evidence="2 3">ATCC 49788</strain>
    </source>
</reference>
<dbReference type="InterPro" id="IPR036061">
    <property type="entry name" value="CheW-like_dom_sf"/>
</dbReference>
<dbReference type="Pfam" id="PF01584">
    <property type="entry name" value="CheW"/>
    <property type="match status" value="1"/>
</dbReference>
<dbReference type="GO" id="GO:0007165">
    <property type="term" value="P:signal transduction"/>
    <property type="evidence" value="ECO:0007669"/>
    <property type="project" value="InterPro"/>
</dbReference>
<name>A0A1T4WBG3_9GAMM</name>
<dbReference type="STRING" id="92487.SAMN02745130_01330"/>
<evidence type="ECO:0000259" key="1">
    <source>
        <dbReference type="PROSITE" id="PS50851"/>
    </source>
</evidence>
<dbReference type="PROSITE" id="PS50851">
    <property type="entry name" value="CHEW"/>
    <property type="match status" value="1"/>
</dbReference>
<dbReference type="Gene3D" id="2.40.50.180">
    <property type="entry name" value="CheA-289, Domain 4"/>
    <property type="match status" value="1"/>
</dbReference>
<proteinExistence type="predicted"/>
<organism evidence="2 3">
    <name type="scientific">Thiothrix eikelboomii</name>
    <dbReference type="NCBI Taxonomy" id="92487"/>
    <lineage>
        <taxon>Bacteria</taxon>
        <taxon>Pseudomonadati</taxon>
        <taxon>Pseudomonadota</taxon>
        <taxon>Gammaproteobacteria</taxon>
        <taxon>Thiotrichales</taxon>
        <taxon>Thiotrichaceae</taxon>
        <taxon>Thiothrix</taxon>
    </lineage>
</organism>
<evidence type="ECO:0000313" key="2">
    <source>
        <dbReference type="EMBL" id="SKA74051.1"/>
    </source>
</evidence>
<dbReference type="AlphaFoldDB" id="A0A1T4WBG3"/>
<dbReference type="SUPFAM" id="SSF50341">
    <property type="entry name" value="CheW-like"/>
    <property type="match status" value="1"/>
</dbReference>
<dbReference type="Proteomes" id="UP000190460">
    <property type="component" value="Unassembled WGS sequence"/>
</dbReference>
<dbReference type="RefSeq" id="WP_078921799.1">
    <property type="nucleotide sequence ID" value="NZ_FUYB01000004.1"/>
</dbReference>
<dbReference type="OrthoDB" id="5570983at2"/>
<keyword evidence="3" id="KW-1185">Reference proteome</keyword>
<dbReference type="InterPro" id="IPR002545">
    <property type="entry name" value="CheW-lke_dom"/>
</dbReference>
<feature type="domain" description="CheW-like" evidence="1">
    <location>
        <begin position="1"/>
        <end position="137"/>
    </location>
</feature>
<sequence>MQAAFSYKVGDYRILLEPGLRSEVLTLDTVYPVPYAPDWCAGLSNVRGDLCPVIDMHGVLFKQPRPKKQYLLWLQHEAFAPVVVSCDELPKQITVPDTATQSGRIPGMPGWIQTVWSQNNALLLAADHGRLFRLLSKTKPSGSTATVRGK</sequence>
<accession>A0A1T4WBG3</accession>